<dbReference type="Gene3D" id="2.160.20.10">
    <property type="entry name" value="Single-stranded right-handed beta-helix, Pectin lyase-like"/>
    <property type="match status" value="1"/>
</dbReference>
<name>A0A0B2QZZ2_GLYSO</name>
<dbReference type="GO" id="GO:0071555">
    <property type="term" value="P:cell wall organization"/>
    <property type="evidence" value="ECO:0007669"/>
    <property type="project" value="UniProtKB-KW"/>
</dbReference>
<gene>
    <name evidence="6" type="ORF">glysoja_030464</name>
</gene>
<evidence type="ECO:0000256" key="4">
    <source>
        <dbReference type="ARBA" id="ARBA00023316"/>
    </source>
</evidence>
<keyword evidence="3" id="KW-0964">Secreted</keyword>
<protein>
    <submittedName>
        <fullName evidence="6">Polygalacturonase</fullName>
    </submittedName>
</protein>
<evidence type="ECO:0000256" key="2">
    <source>
        <dbReference type="ARBA" id="ARBA00022512"/>
    </source>
</evidence>
<dbReference type="Proteomes" id="UP000053555">
    <property type="component" value="Unassembled WGS sequence"/>
</dbReference>
<comment type="subcellular location">
    <subcellularLocation>
        <location evidence="1">Secreted</location>
        <location evidence="1">Cell wall</location>
    </subcellularLocation>
</comment>
<feature type="signal peptide" evidence="5">
    <location>
        <begin position="1"/>
        <end position="24"/>
    </location>
</feature>
<reference evidence="6" key="1">
    <citation type="submission" date="2014-07" db="EMBL/GenBank/DDBJ databases">
        <title>Identification of a novel salt tolerance gene in wild soybean by whole-genome sequencing.</title>
        <authorList>
            <person name="Lam H.-M."/>
            <person name="Qi X."/>
            <person name="Li M.-W."/>
            <person name="Liu X."/>
            <person name="Xie M."/>
            <person name="Ni M."/>
            <person name="Xu X."/>
        </authorList>
    </citation>
    <scope>NUCLEOTIDE SEQUENCE [LARGE SCALE GENOMIC DNA]</scope>
    <source>
        <tissue evidence="6">Root</tissue>
    </source>
</reference>
<organism evidence="6">
    <name type="scientific">Glycine soja</name>
    <name type="common">Wild soybean</name>
    <dbReference type="NCBI Taxonomy" id="3848"/>
    <lineage>
        <taxon>Eukaryota</taxon>
        <taxon>Viridiplantae</taxon>
        <taxon>Streptophyta</taxon>
        <taxon>Embryophyta</taxon>
        <taxon>Tracheophyta</taxon>
        <taxon>Spermatophyta</taxon>
        <taxon>Magnoliopsida</taxon>
        <taxon>eudicotyledons</taxon>
        <taxon>Gunneridae</taxon>
        <taxon>Pentapetalae</taxon>
        <taxon>rosids</taxon>
        <taxon>fabids</taxon>
        <taxon>Fabales</taxon>
        <taxon>Fabaceae</taxon>
        <taxon>Papilionoideae</taxon>
        <taxon>50 kb inversion clade</taxon>
        <taxon>NPAAA clade</taxon>
        <taxon>indigoferoid/millettioid clade</taxon>
        <taxon>Phaseoleae</taxon>
        <taxon>Glycine</taxon>
        <taxon>Glycine subgen. Soja</taxon>
    </lineage>
</organism>
<evidence type="ECO:0000256" key="1">
    <source>
        <dbReference type="ARBA" id="ARBA00004191"/>
    </source>
</evidence>
<feature type="chain" id="PRO_5002076470" evidence="5">
    <location>
        <begin position="25"/>
        <end position="131"/>
    </location>
</feature>
<evidence type="ECO:0000256" key="5">
    <source>
        <dbReference type="SAM" id="SignalP"/>
    </source>
</evidence>
<dbReference type="PANTHER" id="PTHR31375">
    <property type="match status" value="1"/>
</dbReference>
<accession>A0A0B2QZZ2</accession>
<keyword evidence="4" id="KW-0961">Cell wall biogenesis/degradation</keyword>
<evidence type="ECO:0000313" key="6">
    <source>
        <dbReference type="EMBL" id="KHN25217.1"/>
    </source>
</evidence>
<keyword evidence="5" id="KW-0732">Signal</keyword>
<dbReference type="EMBL" id="KN654473">
    <property type="protein sequence ID" value="KHN25217.1"/>
    <property type="molecule type" value="Genomic_DNA"/>
</dbReference>
<sequence length="131" mass="14567">MKMVFPHSMVTIALVLMLASYVKAHVGLFDIRKYGAIPNGDTTMDLQNAWRDACVSMTPSKVVVPSGKMAWKQNNCAKNKNCKKLAMNITFTNFRVSSPAYNPNTDGTHIRKLTQVKITNSKLAPTMIAYL</sequence>
<dbReference type="InterPro" id="IPR012334">
    <property type="entry name" value="Pectin_lyas_fold"/>
</dbReference>
<evidence type="ECO:0000256" key="3">
    <source>
        <dbReference type="ARBA" id="ARBA00022525"/>
    </source>
</evidence>
<keyword evidence="2" id="KW-0134">Cell wall</keyword>
<dbReference type="InterPro" id="IPR011050">
    <property type="entry name" value="Pectin_lyase_fold/virulence"/>
</dbReference>
<dbReference type="AlphaFoldDB" id="A0A0B2QZZ2"/>
<dbReference type="SUPFAM" id="SSF51126">
    <property type="entry name" value="Pectin lyase-like"/>
    <property type="match status" value="1"/>
</dbReference>
<proteinExistence type="predicted"/>